<dbReference type="InterPro" id="IPR008271">
    <property type="entry name" value="Ser/Thr_kinase_AS"/>
</dbReference>
<reference evidence="17 18" key="1">
    <citation type="journal article" date="2018" name="PLoS Genet.">
        <title>Population sequencing reveals clonal diversity and ancestral inbreeding in the grapevine cultivar Chardonnay.</title>
        <authorList>
            <person name="Roach M.J."/>
            <person name="Johnson D.L."/>
            <person name="Bohlmann J."/>
            <person name="van Vuuren H.J."/>
            <person name="Jones S.J."/>
            <person name="Pretorius I.S."/>
            <person name="Schmidt S.A."/>
            <person name="Borneman A.R."/>
        </authorList>
    </citation>
    <scope>NUCLEOTIDE SEQUENCE [LARGE SCALE GENOMIC DNA]</scope>
    <source>
        <strain evidence="18">cv. Chardonnay</strain>
        <tissue evidence="17">Leaf</tissue>
    </source>
</reference>
<dbReference type="EC" id="2.7.11.1" evidence="2"/>
<dbReference type="SUPFAM" id="SSF51110">
    <property type="entry name" value="alpha-D-mannose-specific plant lectins"/>
    <property type="match status" value="1"/>
</dbReference>
<dbReference type="PANTHER" id="PTHR27002">
    <property type="entry name" value="RECEPTOR-LIKE SERINE/THREONINE-PROTEIN KINASE SD1-8"/>
    <property type="match status" value="1"/>
</dbReference>
<keyword evidence="3" id="KW-1003">Cell membrane</keyword>
<keyword evidence="7" id="KW-0547">Nucleotide-binding</keyword>
<dbReference type="PROSITE" id="PS00108">
    <property type="entry name" value="PROTEIN_KINASE_ST"/>
    <property type="match status" value="1"/>
</dbReference>
<dbReference type="PANTHER" id="PTHR27002:SF1055">
    <property type="entry name" value="RECEPTOR-LIKE SERINE_THREONINE-PROTEIN KINASE"/>
    <property type="match status" value="1"/>
</dbReference>
<dbReference type="PROSITE" id="PS50011">
    <property type="entry name" value="PROTEIN_KINASE_DOM"/>
    <property type="match status" value="1"/>
</dbReference>
<dbReference type="Gene3D" id="2.90.10.10">
    <property type="entry name" value="Bulb-type lectin domain"/>
    <property type="match status" value="1"/>
</dbReference>
<feature type="compositionally biased region" description="Basic and acidic residues" evidence="14">
    <location>
        <begin position="282"/>
        <end position="293"/>
    </location>
</feature>
<dbReference type="GO" id="GO:0030246">
    <property type="term" value="F:carbohydrate binding"/>
    <property type="evidence" value="ECO:0007669"/>
    <property type="project" value="UniProtKB-KW"/>
</dbReference>
<sequence length="588" mass="66450">MAYIRVNTEGCLCLVTYLMCFSFSMFLSRAVDTIRHKDSLRENQTLVSAGGLFELGFFTDESTGNHFLGIWFKDDVNKKAVWVAIRDMIVHSGMLATSSNTTATLLDSRNLILRHEDETIWQSFDYPTDSYLPGMKLGWFSLSSDQPRLQILVSWASPQNPTRGLFTLFANSSKLGVCRSTDVHTDIGSWCASSRNLDEYSMLDGEISMVSHPLCQGSGNSSWCLSSMPPMCEDGTTISEINGLISSTMVRPDVTFIMATETIFWTSKRKEEGSFTSEEDMHENQERSQDDRRWNPKVKIRTVNEVRSAREFEFNTEKDHEKLPLFSFSSLEAATDYFADANKLGEGCYRPRRPVYKGKLAEGQEIVVKRLSRRTGQGLEFKNEVQQDGYYWIGETVSTSLKGSQGLLYLHKYSRLRIIHRDLKTSNILLGADMNLKISDFGMARIFGENEIRAKTNRVVGTYGYTSPECAMDGLFSKKSDVYSFGAWNLWKEGKSMELVDSKRRHSCSTSEIYRYVQLGLLCVQERPADRPTMSQVVSILGNETAAMPYSKEQSFLTHMGGTEGDSSSSRKGARSMNDVTISEIYAR</sequence>
<feature type="region of interest" description="Disordered" evidence="14">
    <location>
        <begin position="558"/>
        <end position="588"/>
    </location>
</feature>
<dbReference type="InterPro" id="IPR011009">
    <property type="entry name" value="Kinase-like_dom_sf"/>
</dbReference>
<comment type="catalytic activity">
    <reaction evidence="13">
        <text>L-seryl-[protein] + ATP = O-phospho-L-seryl-[protein] + ADP + H(+)</text>
        <dbReference type="Rhea" id="RHEA:17989"/>
        <dbReference type="Rhea" id="RHEA-COMP:9863"/>
        <dbReference type="Rhea" id="RHEA-COMP:11604"/>
        <dbReference type="ChEBI" id="CHEBI:15378"/>
        <dbReference type="ChEBI" id="CHEBI:29999"/>
        <dbReference type="ChEBI" id="CHEBI:30616"/>
        <dbReference type="ChEBI" id="CHEBI:83421"/>
        <dbReference type="ChEBI" id="CHEBI:456216"/>
        <dbReference type="EC" id="2.7.11.1"/>
    </reaction>
</comment>
<evidence type="ECO:0000256" key="3">
    <source>
        <dbReference type="ARBA" id="ARBA00022475"/>
    </source>
</evidence>
<evidence type="ECO:0000259" key="16">
    <source>
        <dbReference type="PROSITE" id="PS50927"/>
    </source>
</evidence>
<comment type="subcellular location">
    <subcellularLocation>
        <location evidence="1">Cell membrane</location>
        <topology evidence="1">Single-pass type I membrane protein</topology>
    </subcellularLocation>
</comment>
<dbReference type="AlphaFoldDB" id="A0A438KEA2"/>
<protein>
    <recommendedName>
        <fullName evidence="2">non-specific serine/threonine protein kinase</fullName>
        <ecNumber evidence="2">2.7.11.1</ecNumber>
    </recommendedName>
</protein>
<dbReference type="SMART" id="SM00108">
    <property type="entry name" value="B_lectin"/>
    <property type="match status" value="1"/>
</dbReference>
<dbReference type="GO" id="GO:0005886">
    <property type="term" value="C:plasma membrane"/>
    <property type="evidence" value="ECO:0007669"/>
    <property type="project" value="UniProtKB-SubCell"/>
</dbReference>
<keyword evidence="11" id="KW-0325">Glycoprotein</keyword>
<dbReference type="Pfam" id="PF07714">
    <property type="entry name" value="PK_Tyr_Ser-Thr"/>
    <property type="match status" value="1"/>
</dbReference>
<dbReference type="Pfam" id="PF01453">
    <property type="entry name" value="B_lectin"/>
    <property type="match status" value="1"/>
</dbReference>
<dbReference type="PROSITE" id="PS50927">
    <property type="entry name" value="BULB_LECTIN"/>
    <property type="match status" value="1"/>
</dbReference>
<evidence type="ECO:0000256" key="14">
    <source>
        <dbReference type="SAM" id="MobiDB-lite"/>
    </source>
</evidence>
<keyword evidence="6" id="KW-0732">Signal</keyword>
<dbReference type="InterPro" id="IPR001480">
    <property type="entry name" value="Bulb-type_lectin_dom"/>
</dbReference>
<comment type="catalytic activity">
    <reaction evidence="12">
        <text>L-threonyl-[protein] + ATP = O-phospho-L-threonyl-[protein] + ADP + H(+)</text>
        <dbReference type="Rhea" id="RHEA:46608"/>
        <dbReference type="Rhea" id="RHEA-COMP:11060"/>
        <dbReference type="Rhea" id="RHEA-COMP:11605"/>
        <dbReference type="ChEBI" id="CHEBI:15378"/>
        <dbReference type="ChEBI" id="CHEBI:30013"/>
        <dbReference type="ChEBI" id="CHEBI:30616"/>
        <dbReference type="ChEBI" id="CHEBI:61977"/>
        <dbReference type="ChEBI" id="CHEBI:456216"/>
        <dbReference type="EC" id="2.7.11.1"/>
    </reaction>
</comment>
<dbReference type="Gene3D" id="1.10.510.10">
    <property type="entry name" value="Transferase(Phosphotransferase) domain 1"/>
    <property type="match status" value="1"/>
</dbReference>
<keyword evidence="5" id="KW-0808">Transferase</keyword>
<dbReference type="GO" id="GO:0004674">
    <property type="term" value="F:protein serine/threonine kinase activity"/>
    <property type="evidence" value="ECO:0007669"/>
    <property type="project" value="UniProtKB-KW"/>
</dbReference>
<evidence type="ECO:0000256" key="8">
    <source>
        <dbReference type="ARBA" id="ARBA00022777"/>
    </source>
</evidence>
<name>A0A438KEA2_VITVI</name>
<dbReference type="GO" id="GO:0005524">
    <property type="term" value="F:ATP binding"/>
    <property type="evidence" value="ECO:0007669"/>
    <property type="project" value="UniProtKB-KW"/>
</dbReference>
<evidence type="ECO:0000256" key="11">
    <source>
        <dbReference type="ARBA" id="ARBA00023180"/>
    </source>
</evidence>
<proteinExistence type="predicted"/>
<evidence type="ECO:0000256" key="5">
    <source>
        <dbReference type="ARBA" id="ARBA00022679"/>
    </source>
</evidence>
<evidence type="ECO:0000256" key="1">
    <source>
        <dbReference type="ARBA" id="ARBA00004251"/>
    </source>
</evidence>
<dbReference type="SUPFAM" id="SSF56112">
    <property type="entry name" value="Protein kinase-like (PK-like)"/>
    <property type="match status" value="1"/>
</dbReference>
<evidence type="ECO:0000256" key="6">
    <source>
        <dbReference type="ARBA" id="ARBA00022729"/>
    </source>
</evidence>
<keyword evidence="9" id="KW-0067">ATP-binding</keyword>
<keyword evidence="10" id="KW-1015">Disulfide bond</keyword>
<dbReference type="SMART" id="SM00220">
    <property type="entry name" value="S_TKc"/>
    <property type="match status" value="1"/>
</dbReference>
<comment type="caution">
    <text evidence="17">The sequence shown here is derived from an EMBL/GenBank/DDBJ whole genome shotgun (WGS) entry which is preliminary data.</text>
</comment>
<evidence type="ECO:0000256" key="12">
    <source>
        <dbReference type="ARBA" id="ARBA00047899"/>
    </source>
</evidence>
<evidence type="ECO:0000313" key="17">
    <source>
        <dbReference type="EMBL" id="RVX19545.1"/>
    </source>
</evidence>
<evidence type="ECO:0000256" key="4">
    <source>
        <dbReference type="ARBA" id="ARBA00022527"/>
    </source>
</evidence>
<accession>A0A438KEA2</accession>
<dbReference type="InterPro" id="IPR000719">
    <property type="entry name" value="Prot_kinase_dom"/>
</dbReference>
<evidence type="ECO:0000313" key="18">
    <source>
        <dbReference type="Proteomes" id="UP000288805"/>
    </source>
</evidence>
<keyword evidence="4" id="KW-0723">Serine/threonine-protein kinase</keyword>
<feature type="region of interest" description="Disordered" evidence="14">
    <location>
        <begin position="274"/>
        <end position="293"/>
    </location>
</feature>
<feature type="domain" description="Protein kinase" evidence="15">
    <location>
        <begin position="264"/>
        <end position="557"/>
    </location>
</feature>
<evidence type="ECO:0000256" key="2">
    <source>
        <dbReference type="ARBA" id="ARBA00012513"/>
    </source>
</evidence>
<keyword evidence="8 17" id="KW-0418">Kinase</keyword>
<feature type="domain" description="Bulb-type lectin" evidence="16">
    <location>
        <begin position="31"/>
        <end position="155"/>
    </location>
</feature>
<dbReference type="CDD" id="cd00028">
    <property type="entry name" value="B_lectin"/>
    <property type="match status" value="1"/>
</dbReference>
<dbReference type="EMBL" id="QGNW01000008">
    <property type="protein sequence ID" value="RVX19545.1"/>
    <property type="molecule type" value="Genomic_DNA"/>
</dbReference>
<keyword evidence="3" id="KW-0472">Membrane</keyword>
<dbReference type="InterPro" id="IPR036426">
    <property type="entry name" value="Bulb-type_lectin_dom_sf"/>
</dbReference>
<dbReference type="InterPro" id="IPR001245">
    <property type="entry name" value="Ser-Thr/Tyr_kinase_cat_dom"/>
</dbReference>
<evidence type="ECO:0000256" key="9">
    <source>
        <dbReference type="ARBA" id="ARBA00022840"/>
    </source>
</evidence>
<gene>
    <name evidence="17" type="primary">VvCHDp000180_13</name>
    <name evidence="17" type="ORF">CK203_005264</name>
</gene>
<dbReference type="FunFam" id="1.10.510.10:FF:001023">
    <property type="entry name" value="Os07g0541700 protein"/>
    <property type="match status" value="1"/>
</dbReference>
<evidence type="ECO:0000256" key="10">
    <source>
        <dbReference type="ARBA" id="ARBA00023157"/>
    </source>
</evidence>
<keyword evidence="17" id="KW-0430">Lectin</keyword>
<evidence type="ECO:0000259" key="15">
    <source>
        <dbReference type="PROSITE" id="PS50011"/>
    </source>
</evidence>
<organism evidence="17 18">
    <name type="scientific">Vitis vinifera</name>
    <name type="common">Grape</name>
    <dbReference type="NCBI Taxonomy" id="29760"/>
    <lineage>
        <taxon>Eukaryota</taxon>
        <taxon>Viridiplantae</taxon>
        <taxon>Streptophyta</taxon>
        <taxon>Embryophyta</taxon>
        <taxon>Tracheophyta</taxon>
        <taxon>Spermatophyta</taxon>
        <taxon>Magnoliopsida</taxon>
        <taxon>eudicotyledons</taxon>
        <taxon>Gunneridae</taxon>
        <taxon>Pentapetalae</taxon>
        <taxon>rosids</taxon>
        <taxon>Vitales</taxon>
        <taxon>Vitaceae</taxon>
        <taxon>Viteae</taxon>
        <taxon>Vitis</taxon>
    </lineage>
</organism>
<dbReference type="Proteomes" id="UP000288805">
    <property type="component" value="Unassembled WGS sequence"/>
</dbReference>
<dbReference type="Gene3D" id="3.30.200.20">
    <property type="entry name" value="Phosphorylase Kinase, domain 1"/>
    <property type="match status" value="1"/>
</dbReference>
<keyword evidence="17" id="KW-0675">Receptor</keyword>
<evidence type="ECO:0000256" key="7">
    <source>
        <dbReference type="ARBA" id="ARBA00022741"/>
    </source>
</evidence>
<evidence type="ECO:0000256" key="13">
    <source>
        <dbReference type="ARBA" id="ARBA00048679"/>
    </source>
</evidence>